<reference evidence="1" key="1">
    <citation type="journal article" date="2022" name="Front. Genet.">
        <title>Chromosome-Scale Assembly of the Dendrobium nobile Genome Provides Insights Into the Molecular Mechanism of the Biosynthesis of the Medicinal Active Ingredient of Dendrobium.</title>
        <authorList>
            <person name="Xu Q."/>
            <person name="Niu S.-C."/>
            <person name="Li K.-L."/>
            <person name="Zheng P.-J."/>
            <person name="Zhang X.-J."/>
            <person name="Jia Y."/>
            <person name="Liu Y."/>
            <person name="Niu Y.-X."/>
            <person name="Yu L.-H."/>
            <person name="Chen D.-F."/>
            <person name="Zhang G.-Q."/>
        </authorList>
    </citation>
    <scope>NUCLEOTIDE SEQUENCE</scope>
    <source>
        <tissue evidence="1">Leaf</tissue>
    </source>
</reference>
<dbReference type="EMBL" id="JAGYWB010000015">
    <property type="protein sequence ID" value="KAI0498054.1"/>
    <property type="molecule type" value="Genomic_DNA"/>
</dbReference>
<name>A0A8T3AQ01_DENNO</name>
<dbReference type="Proteomes" id="UP000829196">
    <property type="component" value="Unassembled WGS sequence"/>
</dbReference>
<gene>
    <name evidence="1" type="ORF">KFK09_021295</name>
</gene>
<dbReference type="AlphaFoldDB" id="A0A8T3AQ01"/>
<protein>
    <submittedName>
        <fullName evidence="1">Uncharacterized protein</fullName>
    </submittedName>
</protein>
<comment type="caution">
    <text evidence="1">The sequence shown here is derived from an EMBL/GenBank/DDBJ whole genome shotgun (WGS) entry which is preliminary data.</text>
</comment>
<accession>A0A8T3AQ01</accession>
<evidence type="ECO:0000313" key="2">
    <source>
        <dbReference type="Proteomes" id="UP000829196"/>
    </source>
</evidence>
<sequence length="90" mass="10156">MRRNRYFQNSIESRRCNTIYVEWVTFFISIVQDCNSYHSSAPISLEDFYTLLCSEELNIAAESAREGSGSTFTIPDPHLALTASRGLGSL</sequence>
<organism evidence="1 2">
    <name type="scientific">Dendrobium nobile</name>
    <name type="common">Orchid</name>
    <dbReference type="NCBI Taxonomy" id="94219"/>
    <lineage>
        <taxon>Eukaryota</taxon>
        <taxon>Viridiplantae</taxon>
        <taxon>Streptophyta</taxon>
        <taxon>Embryophyta</taxon>
        <taxon>Tracheophyta</taxon>
        <taxon>Spermatophyta</taxon>
        <taxon>Magnoliopsida</taxon>
        <taxon>Liliopsida</taxon>
        <taxon>Asparagales</taxon>
        <taxon>Orchidaceae</taxon>
        <taxon>Epidendroideae</taxon>
        <taxon>Malaxideae</taxon>
        <taxon>Dendrobiinae</taxon>
        <taxon>Dendrobium</taxon>
    </lineage>
</organism>
<proteinExistence type="predicted"/>
<evidence type="ECO:0000313" key="1">
    <source>
        <dbReference type="EMBL" id="KAI0498054.1"/>
    </source>
</evidence>
<keyword evidence="2" id="KW-1185">Reference proteome</keyword>